<protein>
    <recommendedName>
        <fullName evidence="5">DUF1611 domain-containing protein</fullName>
    </recommendedName>
</protein>
<dbReference type="PIRSF" id="PIRSF026760">
    <property type="entry name" value="UCP026760"/>
    <property type="match status" value="1"/>
</dbReference>
<accession>A0A5C5X5H4</accession>
<dbReference type="Gene3D" id="3.40.50.300">
    <property type="entry name" value="P-loop containing nucleotide triphosphate hydrolases"/>
    <property type="match status" value="1"/>
</dbReference>
<dbReference type="Pfam" id="PF07755">
    <property type="entry name" value="DUF1611"/>
    <property type="match status" value="1"/>
</dbReference>
<name>A0A5C5X5H4_9PLAN</name>
<dbReference type="Pfam" id="PF17396">
    <property type="entry name" value="DUF1611_N"/>
    <property type="match status" value="1"/>
</dbReference>
<dbReference type="EMBL" id="SIHI01000001">
    <property type="protein sequence ID" value="TWT58276.1"/>
    <property type="molecule type" value="Genomic_DNA"/>
</dbReference>
<dbReference type="InterPro" id="IPR035402">
    <property type="entry name" value="DgcN-like_N"/>
</dbReference>
<dbReference type="OrthoDB" id="9778498at2"/>
<keyword evidence="4" id="KW-1185">Reference proteome</keyword>
<evidence type="ECO:0000313" key="4">
    <source>
        <dbReference type="Proteomes" id="UP000317243"/>
    </source>
</evidence>
<dbReference type="Gene3D" id="3.40.50.720">
    <property type="entry name" value="NAD(P)-binding Rossmann-like Domain"/>
    <property type="match status" value="1"/>
</dbReference>
<reference evidence="3 4" key="1">
    <citation type="submission" date="2019-02" db="EMBL/GenBank/DDBJ databases">
        <title>Deep-cultivation of Planctomycetes and their phenomic and genomic characterization uncovers novel biology.</title>
        <authorList>
            <person name="Wiegand S."/>
            <person name="Jogler M."/>
            <person name="Boedeker C."/>
            <person name="Pinto D."/>
            <person name="Vollmers J."/>
            <person name="Rivas-Marin E."/>
            <person name="Kohn T."/>
            <person name="Peeters S.H."/>
            <person name="Heuer A."/>
            <person name="Rast P."/>
            <person name="Oberbeckmann S."/>
            <person name="Bunk B."/>
            <person name="Jeske O."/>
            <person name="Meyerdierks A."/>
            <person name="Storesund J.E."/>
            <person name="Kallscheuer N."/>
            <person name="Luecker S."/>
            <person name="Lage O.M."/>
            <person name="Pohl T."/>
            <person name="Merkel B.J."/>
            <person name="Hornburger P."/>
            <person name="Mueller R.-W."/>
            <person name="Bruemmer F."/>
            <person name="Labrenz M."/>
            <person name="Spormann A.M."/>
            <person name="Op Den Camp H."/>
            <person name="Overmann J."/>
            <person name="Amann R."/>
            <person name="Jetten M.S.M."/>
            <person name="Mascher T."/>
            <person name="Medema M.H."/>
            <person name="Devos D.P."/>
            <person name="Kaster A.-K."/>
            <person name="Ovreas L."/>
            <person name="Rohde M."/>
            <person name="Galperin M.Y."/>
            <person name="Jogler C."/>
        </authorList>
    </citation>
    <scope>NUCLEOTIDE SEQUENCE [LARGE SCALE GENOMIC DNA]</scope>
    <source>
        <strain evidence="3 4">KOR42</strain>
    </source>
</reference>
<evidence type="ECO:0000313" key="3">
    <source>
        <dbReference type="EMBL" id="TWT58276.1"/>
    </source>
</evidence>
<sequence>MTQPTQPASEFLSHHRIALLTDGYSTPFLAKTAISMLRYRTDDIAAVIDRTATAQTADELFGVGGEIPVVSELSEVPDADALYIGIAPPGGKLPEEWQPIVRSAIRRKLDVVSGLHDFLTDNDEFVELLAHHGGRLIDVRKNSFRNTATGAKFRPGSLRIHAVGHDCSVGKMVTMVELERALKEQGHDAKFLATGQTGIMVSGAGVPIDCVIADFINGAAENLVLENQEHDILLVEGQGSVAHPAFSGVTVGLLHGCAPDGLIFCYEAGRKEVKGLDEVPLVPILQQMLVAEAIANLRHPCKVIGAAVNTRTLTEEEAQEEIIRITDETGLPACDVYRDGPEKLVEACLNLRKGVVGS</sequence>
<dbReference type="InterPro" id="IPR027417">
    <property type="entry name" value="P-loop_NTPase"/>
</dbReference>
<dbReference type="InterPro" id="IPR035086">
    <property type="entry name" value="DgcN-like_C"/>
</dbReference>
<dbReference type="RefSeq" id="WP_146508546.1">
    <property type="nucleotide sequence ID" value="NZ_SIHI01000001.1"/>
</dbReference>
<evidence type="ECO:0000259" key="1">
    <source>
        <dbReference type="Pfam" id="PF07755"/>
    </source>
</evidence>
<dbReference type="Proteomes" id="UP000317243">
    <property type="component" value="Unassembled WGS sequence"/>
</dbReference>
<gene>
    <name evidence="3" type="ORF">KOR42_16490</name>
</gene>
<dbReference type="PANTHER" id="PTHR40690:SF1">
    <property type="entry name" value="DUF1611 DOMAIN-CONTAINING PROTEIN"/>
    <property type="match status" value="1"/>
</dbReference>
<dbReference type="PANTHER" id="PTHR40690">
    <property type="entry name" value="GLL3100 PROTEIN"/>
    <property type="match status" value="1"/>
</dbReference>
<evidence type="ECO:0000259" key="2">
    <source>
        <dbReference type="Pfam" id="PF17396"/>
    </source>
</evidence>
<feature type="domain" description="D-glutamate N-acetyltransferase-like C-terminal" evidence="1">
    <location>
        <begin position="148"/>
        <end position="345"/>
    </location>
</feature>
<proteinExistence type="predicted"/>
<dbReference type="AlphaFoldDB" id="A0A5C5X5H4"/>
<organism evidence="3 4">
    <name type="scientific">Thalassoglobus neptunius</name>
    <dbReference type="NCBI Taxonomy" id="1938619"/>
    <lineage>
        <taxon>Bacteria</taxon>
        <taxon>Pseudomonadati</taxon>
        <taxon>Planctomycetota</taxon>
        <taxon>Planctomycetia</taxon>
        <taxon>Planctomycetales</taxon>
        <taxon>Planctomycetaceae</taxon>
        <taxon>Thalassoglobus</taxon>
    </lineage>
</organism>
<evidence type="ECO:0008006" key="5">
    <source>
        <dbReference type="Google" id="ProtNLM"/>
    </source>
</evidence>
<dbReference type="SUPFAM" id="SSF52540">
    <property type="entry name" value="P-loop containing nucleoside triphosphate hydrolases"/>
    <property type="match status" value="1"/>
</dbReference>
<comment type="caution">
    <text evidence="3">The sequence shown here is derived from an EMBL/GenBank/DDBJ whole genome shotgun (WGS) entry which is preliminary data.</text>
</comment>
<dbReference type="InterPro" id="IPR011669">
    <property type="entry name" value="DgcN-like"/>
</dbReference>
<feature type="domain" description="D-glutamate N-acetyltransferase-like N-terminal" evidence="2">
    <location>
        <begin position="54"/>
        <end position="141"/>
    </location>
</feature>